<dbReference type="InterPro" id="IPR032466">
    <property type="entry name" value="Metal_Hydrolase"/>
</dbReference>
<name>F1Z3J6_9SPHN</name>
<keyword evidence="5" id="KW-1185">Reference proteome</keyword>
<keyword evidence="2 4" id="KW-0378">Hydrolase</keyword>
<dbReference type="InParanoid" id="F1Z3J6"/>
<dbReference type="GO" id="GO:0016810">
    <property type="term" value="F:hydrolase activity, acting on carbon-nitrogen (but not peptide) bonds"/>
    <property type="evidence" value="ECO:0007669"/>
    <property type="project" value="InterPro"/>
</dbReference>
<dbReference type="HOGENOM" id="CLU_012358_2_3_5"/>
<dbReference type="InterPro" id="IPR011059">
    <property type="entry name" value="Metal-dep_hydrolase_composite"/>
</dbReference>
<dbReference type="AlphaFoldDB" id="F1Z3J6"/>
<dbReference type="PANTHER" id="PTHR43794:SF11">
    <property type="entry name" value="AMIDOHYDROLASE-RELATED DOMAIN-CONTAINING PROTEIN"/>
    <property type="match status" value="1"/>
</dbReference>
<dbReference type="Pfam" id="PF01979">
    <property type="entry name" value="Amidohydro_1"/>
    <property type="match status" value="1"/>
</dbReference>
<dbReference type="InterPro" id="IPR050287">
    <property type="entry name" value="MTA/SAH_deaminase"/>
</dbReference>
<dbReference type="eggNOG" id="COG0402">
    <property type="taxonomic scope" value="Bacteria"/>
</dbReference>
<evidence type="ECO:0000313" key="5">
    <source>
        <dbReference type="Proteomes" id="UP000004728"/>
    </source>
</evidence>
<sequence length="459" mass="48754">MTRIAADTLITGACLVTMDATRRILADGALAMAGDRIVAVGPSAEVEAVVTARTRIDARGKLVTPGLVNGHVHLTETLIRGFIPEDLDFAEGLFGWVIPLYEAHSAEEQALAAQLAVVAMLTSGTTTFIEGGTLLEPDAVWDAIAPMGIRGRMGRWIMDRAFDPAADQGALTDKAIATIAADLDRHAGNEGLLRAWPLLVGHSTNTPELWQAASAMARERGLGLAAHMSPDPADPEFYRATYGCSPVEWLDRIGVLGDHLSLVHMVHVDRDELDALARTGTNVVFCPGAAMRGGYGAGPCGLHAEMVAGGVNLLLGTDGGDRHDMWQQGMMMAGLLRDARRSPALITAEQVLEMLTLGGTRAAGLGGQVGALAVGYQADVVLIDTDRPEMVPLWHPPRHLVWSGDGRMVDSVWVAGRQVVGGGRCLTIDQDRLFAQARAMAPGIVERVGLPLKSPWPMS</sequence>
<proteinExistence type="inferred from homology"/>
<gene>
    <name evidence="4" type="ORF">Y88_1698</name>
</gene>
<comment type="similarity">
    <text evidence="1">Belongs to the metallo-dependent hydrolases superfamily. ATZ/TRZ family.</text>
</comment>
<reference evidence="4 5" key="1">
    <citation type="journal article" date="2012" name="J. Bacteriol.">
        <title>Draft Genome Sequence of Novosphingobium nitrogenifigens Y88T.</title>
        <authorList>
            <person name="Strabala T.J."/>
            <person name="Macdonald L."/>
            <person name="Liu V."/>
            <person name="Smit A.M."/>
        </authorList>
    </citation>
    <scope>NUCLEOTIDE SEQUENCE [LARGE SCALE GENOMIC DNA]</scope>
    <source>
        <strain evidence="4 5">DSM 19370</strain>
    </source>
</reference>
<dbReference type="InterPro" id="IPR006680">
    <property type="entry name" value="Amidohydro-rel"/>
</dbReference>
<evidence type="ECO:0000256" key="2">
    <source>
        <dbReference type="ARBA" id="ARBA00022801"/>
    </source>
</evidence>
<dbReference type="SUPFAM" id="SSF51556">
    <property type="entry name" value="Metallo-dependent hydrolases"/>
    <property type="match status" value="1"/>
</dbReference>
<evidence type="ECO:0000256" key="1">
    <source>
        <dbReference type="ARBA" id="ARBA00006745"/>
    </source>
</evidence>
<dbReference type="SUPFAM" id="SSF51338">
    <property type="entry name" value="Composite domain of metallo-dependent hydrolases"/>
    <property type="match status" value="1"/>
</dbReference>
<organism evidence="4 5">
    <name type="scientific">Novosphingobium nitrogenifigens DSM 19370</name>
    <dbReference type="NCBI Taxonomy" id="983920"/>
    <lineage>
        <taxon>Bacteria</taxon>
        <taxon>Pseudomonadati</taxon>
        <taxon>Pseudomonadota</taxon>
        <taxon>Alphaproteobacteria</taxon>
        <taxon>Sphingomonadales</taxon>
        <taxon>Sphingomonadaceae</taxon>
        <taxon>Novosphingobium</taxon>
    </lineage>
</organism>
<accession>F1Z3J6</accession>
<dbReference type="STRING" id="983920.Y88_1698"/>
<evidence type="ECO:0000259" key="3">
    <source>
        <dbReference type="Pfam" id="PF01979"/>
    </source>
</evidence>
<protein>
    <submittedName>
        <fullName evidence="4">Amidohydrolase</fullName>
    </submittedName>
</protein>
<feature type="domain" description="Amidohydrolase-related" evidence="3">
    <location>
        <begin position="62"/>
        <end position="419"/>
    </location>
</feature>
<comment type="caution">
    <text evidence="4">The sequence shown here is derived from an EMBL/GenBank/DDBJ whole genome shotgun (WGS) entry which is preliminary data.</text>
</comment>
<dbReference type="EMBL" id="AEWJ01000008">
    <property type="protein sequence ID" value="EGD60810.1"/>
    <property type="molecule type" value="Genomic_DNA"/>
</dbReference>
<dbReference type="OrthoDB" id="9796020at2"/>
<dbReference type="RefSeq" id="WP_008068084.1">
    <property type="nucleotide sequence ID" value="NZ_AQWK01000012.1"/>
</dbReference>
<dbReference type="PANTHER" id="PTHR43794">
    <property type="entry name" value="AMINOHYDROLASE SSNA-RELATED"/>
    <property type="match status" value="1"/>
</dbReference>
<dbReference type="Gene3D" id="3.20.20.140">
    <property type="entry name" value="Metal-dependent hydrolases"/>
    <property type="match status" value="1"/>
</dbReference>
<evidence type="ECO:0000313" key="4">
    <source>
        <dbReference type="EMBL" id="EGD60810.1"/>
    </source>
</evidence>
<dbReference type="Gene3D" id="2.30.40.10">
    <property type="entry name" value="Urease, subunit C, domain 1"/>
    <property type="match status" value="1"/>
</dbReference>
<dbReference type="Proteomes" id="UP000004728">
    <property type="component" value="Unassembled WGS sequence"/>
</dbReference>